<dbReference type="GO" id="GO:0042918">
    <property type="term" value="P:alkanesulfonate transmembrane transport"/>
    <property type="evidence" value="ECO:0007669"/>
    <property type="project" value="TreeGrafter"/>
</dbReference>
<dbReference type="EMBL" id="AP023440">
    <property type="protein sequence ID" value="BCL26901.1"/>
    <property type="molecule type" value="Genomic_DNA"/>
</dbReference>
<protein>
    <recommendedName>
        <fullName evidence="5">Solute-binding protein family 3/N-terminal domain-containing protein</fullName>
    </recommendedName>
</protein>
<dbReference type="InterPro" id="IPR015168">
    <property type="entry name" value="SsuA/THI5"/>
</dbReference>
<proteinExistence type="inferred from homology"/>
<dbReference type="PROSITE" id="PS51257">
    <property type="entry name" value="PROKAR_LIPOPROTEIN"/>
    <property type="match status" value="1"/>
</dbReference>
<reference evidence="6 7" key="1">
    <citation type="journal article" date="2014" name="Int. J. Syst. Evol. Microbiol.">
        <title>Complete genome sequence of Corynebacterium casei LMG S-19264T (=DSM 44701T), isolated from a smear-ripened cheese.</title>
        <authorList>
            <consortium name="US DOE Joint Genome Institute (JGI-PGF)"/>
            <person name="Walter F."/>
            <person name="Albersmeier A."/>
            <person name="Kalinowski J."/>
            <person name="Ruckert C."/>
        </authorList>
    </citation>
    <scope>NUCLEOTIDE SEQUENCE [LARGE SCALE GENOMIC DNA]</scope>
    <source>
        <strain evidence="6 7">JCM 4677</strain>
    </source>
</reference>
<dbReference type="GO" id="GO:0042597">
    <property type="term" value="C:periplasmic space"/>
    <property type="evidence" value="ECO:0007669"/>
    <property type="project" value="UniProtKB-SubCell"/>
</dbReference>
<dbReference type="Pfam" id="PF09084">
    <property type="entry name" value="NMT1"/>
    <property type="match status" value="1"/>
</dbReference>
<dbReference type="PANTHER" id="PTHR30024">
    <property type="entry name" value="ALIPHATIC SULFONATES-BINDING PROTEIN-RELATED"/>
    <property type="match status" value="1"/>
</dbReference>
<evidence type="ECO:0000256" key="3">
    <source>
        <dbReference type="ARBA" id="ARBA00022729"/>
    </source>
</evidence>
<comment type="subcellular location">
    <subcellularLocation>
        <location evidence="1">Periplasm</location>
    </subcellularLocation>
</comment>
<organism evidence="6 7">
    <name type="scientific">Streptomyces aurantiacus</name>
    <dbReference type="NCBI Taxonomy" id="47760"/>
    <lineage>
        <taxon>Bacteria</taxon>
        <taxon>Bacillati</taxon>
        <taxon>Actinomycetota</taxon>
        <taxon>Actinomycetes</taxon>
        <taxon>Kitasatosporales</taxon>
        <taxon>Streptomycetaceae</taxon>
        <taxon>Streptomyces</taxon>
        <taxon>Streptomyces aurantiacus group</taxon>
    </lineage>
</organism>
<dbReference type="PANTHER" id="PTHR30024:SF47">
    <property type="entry name" value="TAURINE-BINDING PERIPLASMIC PROTEIN"/>
    <property type="match status" value="1"/>
</dbReference>
<dbReference type="AlphaFoldDB" id="A0A7G1NWV1"/>
<dbReference type="SUPFAM" id="SSF53850">
    <property type="entry name" value="Periplasmic binding protein-like II"/>
    <property type="match status" value="1"/>
</dbReference>
<name>A0A7G1NWV1_9ACTN</name>
<evidence type="ECO:0000313" key="6">
    <source>
        <dbReference type="EMBL" id="BCL26901.1"/>
    </source>
</evidence>
<dbReference type="InterPro" id="IPR001638">
    <property type="entry name" value="Solute-binding_3/MltF_N"/>
</dbReference>
<keyword evidence="7" id="KW-1185">Reference proteome</keyword>
<evidence type="ECO:0000256" key="2">
    <source>
        <dbReference type="ARBA" id="ARBA00010742"/>
    </source>
</evidence>
<accession>A0A7G1NWV1</accession>
<dbReference type="RefSeq" id="WP_246596150.1">
    <property type="nucleotide sequence ID" value="NZ_AP023440.1"/>
</dbReference>
<evidence type="ECO:0000256" key="4">
    <source>
        <dbReference type="SAM" id="MobiDB-lite"/>
    </source>
</evidence>
<feature type="region of interest" description="Disordered" evidence="4">
    <location>
        <begin position="35"/>
        <end position="55"/>
    </location>
</feature>
<keyword evidence="3" id="KW-0732">Signal</keyword>
<comment type="similarity">
    <text evidence="2">Belongs to the bacterial solute-binding protein SsuA/TauA family.</text>
</comment>
<dbReference type="SMART" id="SM00062">
    <property type="entry name" value="PBPb"/>
    <property type="match status" value="1"/>
</dbReference>
<feature type="compositionally biased region" description="Gly residues" evidence="4">
    <location>
        <begin position="43"/>
        <end position="52"/>
    </location>
</feature>
<dbReference type="Gene3D" id="3.40.190.10">
    <property type="entry name" value="Periplasmic binding protein-like II"/>
    <property type="match status" value="2"/>
</dbReference>
<evidence type="ECO:0000313" key="7">
    <source>
        <dbReference type="Proteomes" id="UP000516444"/>
    </source>
</evidence>
<sequence length="340" mass="35672">MPTPRGRAGSTGSTGRLIAFATALVLAVAACGGGSDGSHSDDGGGGGGGRGGKGLERSSVTVAALPLTDSAALYLARDRGLFEKEGLDVRIQPVQQSIQALPALSKGQVDVIASANYVTFLQAHEKGTLDLRILAEGARVAPHMMDVLVPEDSDIRSVADLKGKKVAVNILNNIQSLTLNAVLGQQGAGRPEYRQIAFPQMGVALEKGQVDAVHAVEPFDSAIQKELNARVLVDGGSAPVEAIPISGYVTTGDYAAKNPRTAAAFRRAITEAAELATRDQDAVREELPEYTKVTADQAESIRLPDYPATSDVSQLRRLTALMKEQGLLKKDIDPGTLLVE</sequence>
<gene>
    <name evidence="6" type="ORF">GCM10017557_17600</name>
</gene>
<dbReference type="KEGG" id="sgm:GCM10017557_17600"/>
<feature type="domain" description="Solute-binding protein family 3/N-terminal" evidence="5">
    <location>
        <begin position="59"/>
        <end position="289"/>
    </location>
</feature>
<dbReference type="Proteomes" id="UP000516444">
    <property type="component" value="Chromosome"/>
</dbReference>
<evidence type="ECO:0000256" key="1">
    <source>
        <dbReference type="ARBA" id="ARBA00004418"/>
    </source>
</evidence>
<evidence type="ECO:0000259" key="5">
    <source>
        <dbReference type="SMART" id="SM00062"/>
    </source>
</evidence>